<dbReference type="PANTHER" id="PTHR10157">
    <property type="entry name" value="DOPAMINE BETA HYDROXYLASE RELATED"/>
    <property type="match status" value="1"/>
</dbReference>
<keyword evidence="7" id="KW-0560">Oxidoreductase</keyword>
<dbReference type="InterPro" id="IPR028460">
    <property type="entry name" value="Tbh/DBH"/>
</dbReference>
<dbReference type="Gene3D" id="2.60.120.230">
    <property type="match status" value="1"/>
</dbReference>
<keyword evidence="11" id="KW-1015">Disulfide bond</keyword>
<accession>A0A813RXU2</accession>
<evidence type="ECO:0000256" key="9">
    <source>
        <dbReference type="ARBA" id="ARBA00023033"/>
    </source>
</evidence>
<dbReference type="Gene3D" id="2.60.120.310">
    <property type="entry name" value="Copper type II, ascorbate-dependent monooxygenase, N-terminal domain"/>
    <property type="match status" value="1"/>
</dbReference>
<dbReference type="CDD" id="cd09631">
    <property type="entry name" value="DOMON_DOH"/>
    <property type="match status" value="1"/>
</dbReference>
<evidence type="ECO:0000256" key="11">
    <source>
        <dbReference type="ARBA" id="ARBA00023157"/>
    </source>
</evidence>
<keyword evidence="6" id="KW-1133">Transmembrane helix</keyword>
<dbReference type="FunFam" id="2.60.120.310:FF:000004">
    <property type="entry name" value="DBH-like monooxygenase protein 1"/>
    <property type="match status" value="1"/>
</dbReference>
<evidence type="ECO:0000256" key="3">
    <source>
        <dbReference type="ARBA" id="ARBA00010676"/>
    </source>
</evidence>
<evidence type="ECO:0000256" key="10">
    <source>
        <dbReference type="ARBA" id="ARBA00023136"/>
    </source>
</evidence>
<dbReference type="EMBL" id="CAJNOC010000658">
    <property type="protein sequence ID" value="CAF0788379.1"/>
    <property type="molecule type" value="Genomic_DNA"/>
</dbReference>
<feature type="compositionally biased region" description="Polar residues" evidence="13">
    <location>
        <begin position="596"/>
        <end position="608"/>
    </location>
</feature>
<dbReference type="PROSITE" id="PS00084">
    <property type="entry name" value="CU2_MONOOXYGENASE_1"/>
    <property type="match status" value="1"/>
</dbReference>
<reference evidence="15" key="1">
    <citation type="submission" date="2021-02" db="EMBL/GenBank/DDBJ databases">
        <authorList>
            <person name="Nowell W R."/>
        </authorList>
    </citation>
    <scope>NUCLEOTIDE SEQUENCE</scope>
    <source>
        <strain evidence="15">Ploen Becks lab</strain>
    </source>
</reference>
<dbReference type="GO" id="GO:0006589">
    <property type="term" value="P:octopamine biosynthetic process"/>
    <property type="evidence" value="ECO:0007669"/>
    <property type="project" value="TreeGrafter"/>
</dbReference>
<keyword evidence="4" id="KW-0812">Transmembrane</keyword>
<evidence type="ECO:0000256" key="5">
    <source>
        <dbReference type="ARBA" id="ARBA00022723"/>
    </source>
</evidence>
<dbReference type="FunFam" id="2.60.120.230:FF:000001">
    <property type="entry name" value="Monooxygenase, DBH-like 1"/>
    <property type="match status" value="1"/>
</dbReference>
<comment type="cofactor">
    <cofactor evidence="1">
        <name>Cu(2+)</name>
        <dbReference type="ChEBI" id="CHEBI:29036"/>
    </cofactor>
</comment>
<dbReference type="GO" id="GO:0042420">
    <property type="term" value="P:dopamine catabolic process"/>
    <property type="evidence" value="ECO:0007669"/>
    <property type="project" value="TreeGrafter"/>
</dbReference>
<dbReference type="InterPro" id="IPR000323">
    <property type="entry name" value="Cu2_ascorb_mOase_N"/>
</dbReference>
<dbReference type="InterPro" id="IPR008977">
    <property type="entry name" value="PHM/PNGase_F_dom_sf"/>
</dbReference>
<name>A0A813RXU2_9BILA</name>
<comment type="subcellular location">
    <subcellularLocation>
        <location evidence="2">Membrane</location>
        <topology evidence="2">Single-pass membrane protein</topology>
    </subcellularLocation>
</comment>
<dbReference type="PROSITE" id="PS50836">
    <property type="entry name" value="DOMON"/>
    <property type="match status" value="1"/>
</dbReference>
<sequence length="634" mass="73711">MKFLKFITFLGVIGLFEALNYKYSTILDHDNKVRLEWNIEEFKTEKYINFRLLVKTDQLPLIIGFGASDRGGFINADLIVFDVRIDQIFYIDSYTNSKGLLKRDKIQNYFNISKKIIKFEPQIEIELKFERKLDTCDPKDYLIETGTVHLVHFLLKNNKLYPNLKSLYSNSFYPEKDADSFDMKQTQLVKSTFFDDFTKKFNEKETRFFDMRNTKVQLPNLETTYWCKVFKLEEKFINKHHIVAYESLISETSKGIVHHMELFHCITDPSEDMKSYNGPCKSEEKPPGLTQCRKVVAAWAMGAGRFVYPDDVGGVIGGKDYSPYVVLEIHFDNPKMRSDIIDSSGMRIFYIGGPNEKLRTYDAGIMEVGLEYNSKNSIPPQSLSFHHHGYCLGTCTKYSLPKKGVTIFASQLHTHLTGRKVWTSLVRNGKVIQIINSDNHYDQMFQEIRLLQRPVRVKPGDTIINTCVFETMDRENMTFGGYSIRDEMCVNYMHYYPISNLEVCKSSIYDKVLDNFFAKMNFYDSAETKSNNSIQKNFNSIRWTKLTSSILSKLYDKSPISFSCNSSDGEHIQNVYGKNDEKEFFEIPTFRNLKSTNAPLDPNISSQCRRAHDDDEEYNYDEDLSSYDYESEDA</sequence>
<evidence type="ECO:0000256" key="6">
    <source>
        <dbReference type="ARBA" id="ARBA00022989"/>
    </source>
</evidence>
<evidence type="ECO:0000256" key="8">
    <source>
        <dbReference type="ARBA" id="ARBA00023008"/>
    </source>
</evidence>
<evidence type="ECO:0000256" key="2">
    <source>
        <dbReference type="ARBA" id="ARBA00004167"/>
    </source>
</evidence>
<comment type="caution">
    <text evidence="15">The sequence shown here is derived from an EMBL/GenBank/DDBJ whole genome shotgun (WGS) entry which is preliminary data.</text>
</comment>
<dbReference type="GO" id="GO:0005507">
    <property type="term" value="F:copper ion binding"/>
    <property type="evidence" value="ECO:0007669"/>
    <property type="project" value="InterPro"/>
</dbReference>
<dbReference type="PANTHER" id="PTHR10157:SF29">
    <property type="entry name" value="DOPAMINE BETA-HYDROXYLASE"/>
    <property type="match status" value="1"/>
</dbReference>
<dbReference type="GO" id="GO:0042421">
    <property type="term" value="P:norepinephrine biosynthetic process"/>
    <property type="evidence" value="ECO:0007669"/>
    <property type="project" value="TreeGrafter"/>
</dbReference>
<evidence type="ECO:0000256" key="12">
    <source>
        <dbReference type="ARBA" id="ARBA00023180"/>
    </source>
</evidence>
<evidence type="ECO:0000256" key="4">
    <source>
        <dbReference type="ARBA" id="ARBA00022692"/>
    </source>
</evidence>
<dbReference type="PRINTS" id="PR00767">
    <property type="entry name" value="DBMONOXGNASE"/>
</dbReference>
<evidence type="ECO:0000256" key="13">
    <source>
        <dbReference type="SAM" id="MobiDB-lite"/>
    </source>
</evidence>
<protein>
    <recommendedName>
        <fullName evidence="14">DOMON domain-containing protein</fullName>
    </recommendedName>
</protein>
<dbReference type="Proteomes" id="UP000663879">
    <property type="component" value="Unassembled WGS sequence"/>
</dbReference>
<dbReference type="InterPro" id="IPR024548">
    <property type="entry name" value="Cu2_monoox_C"/>
</dbReference>
<dbReference type="GO" id="GO:0030667">
    <property type="term" value="C:secretory granule membrane"/>
    <property type="evidence" value="ECO:0007669"/>
    <property type="project" value="TreeGrafter"/>
</dbReference>
<keyword evidence="16" id="KW-1185">Reference proteome</keyword>
<dbReference type="Pfam" id="PF03351">
    <property type="entry name" value="DOMON"/>
    <property type="match status" value="1"/>
</dbReference>
<comment type="similarity">
    <text evidence="3">Belongs to the copper type II ascorbate-dependent monooxygenase family.</text>
</comment>
<keyword evidence="10" id="KW-0472">Membrane</keyword>
<evidence type="ECO:0000256" key="1">
    <source>
        <dbReference type="ARBA" id="ARBA00001973"/>
    </source>
</evidence>
<dbReference type="GO" id="GO:0005615">
    <property type="term" value="C:extracellular space"/>
    <property type="evidence" value="ECO:0007669"/>
    <property type="project" value="TreeGrafter"/>
</dbReference>
<feature type="region of interest" description="Disordered" evidence="13">
    <location>
        <begin position="596"/>
        <end position="634"/>
    </location>
</feature>
<evidence type="ECO:0000256" key="7">
    <source>
        <dbReference type="ARBA" id="ARBA00023002"/>
    </source>
</evidence>
<dbReference type="Pfam" id="PF03712">
    <property type="entry name" value="Cu2_monoox_C"/>
    <property type="match status" value="1"/>
</dbReference>
<organism evidence="15 16">
    <name type="scientific">Brachionus calyciflorus</name>
    <dbReference type="NCBI Taxonomy" id="104777"/>
    <lineage>
        <taxon>Eukaryota</taxon>
        <taxon>Metazoa</taxon>
        <taxon>Spiralia</taxon>
        <taxon>Gnathifera</taxon>
        <taxon>Rotifera</taxon>
        <taxon>Eurotatoria</taxon>
        <taxon>Monogononta</taxon>
        <taxon>Pseudotrocha</taxon>
        <taxon>Ploima</taxon>
        <taxon>Brachionidae</taxon>
        <taxon>Brachionus</taxon>
    </lineage>
</organism>
<evidence type="ECO:0000313" key="16">
    <source>
        <dbReference type="Proteomes" id="UP000663879"/>
    </source>
</evidence>
<evidence type="ECO:0000313" key="15">
    <source>
        <dbReference type="EMBL" id="CAF0788379.1"/>
    </source>
</evidence>
<dbReference type="InterPro" id="IPR000945">
    <property type="entry name" value="DBH-like"/>
</dbReference>
<dbReference type="SUPFAM" id="SSF49742">
    <property type="entry name" value="PHM/PNGase F"/>
    <property type="match status" value="2"/>
</dbReference>
<dbReference type="AlphaFoldDB" id="A0A813RXU2"/>
<dbReference type="InterPro" id="IPR005018">
    <property type="entry name" value="DOMON_domain"/>
</dbReference>
<keyword evidence="5" id="KW-0479">Metal-binding</keyword>
<dbReference type="Pfam" id="PF01082">
    <property type="entry name" value="Cu2_monooxygen"/>
    <property type="match status" value="1"/>
</dbReference>
<gene>
    <name evidence="15" type="ORF">OXX778_LOCUS5835</name>
</gene>
<evidence type="ECO:0000259" key="14">
    <source>
        <dbReference type="PROSITE" id="PS50836"/>
    </source>
</evidence>
<dbReference type="InterPro" id="IPR036939">
    <property type="entry name" value="Cu2_ascorb_mOase_N_sf"/>
</dbReference>
<dbReference type="InterPro" id="IPR014784">
    <property type="entry name" value="Cu2_ascorb_mOase-like_C"/>
</dbReference>
<dbReference type="InterPro" id="IPR020611">
    <property type="entry name" value="Cu2_ascorb_mOase_CS-1"/>
</dbReference>
<proteinExistence type="inferred from homology"/>
<dbReference type="GO" id="GO:0004500">
    <property type="term" value="F:dopamine beta-monooxygenase activity"/>
    <property type="evidence" value="ECO:0007669"/>
    <property type="project" value="InterPro"/>
</dbReference>
<dbReference type="OrthoDB" id="129121at2759"/>
<keyword evidence="9" id="KW-0503">Monooxygenase</keyword>
<feature type="compositionally biased region" description="Acidic residues" evidence="13">
    <location>
        <begin position="614"/>
        <end position="634"/>
    </location>
</feature>
<feature type="domain" description="DOMON" evidence="14">
    <location>
        <begin position="31"/>
        <end position="155"/>
    </location>
</feature>
<dbReference type="InterPro" id="IPR045266">
    <property type="entry name" value="DOH_DOMON"/>
</dbReference>
<keyword evidence="8" id="KW-0186">Copper</keyword>
<keyword evidence="12" id="KW-0325">Glycoprotein</keyword>